<reference evidence="10" key="1">
    <citation type="submission" date="2021-02" db="EMBL/GenBank/DDBJ databases">
        <authorList>
            <person name="Nowell W R."/>
        </authorList>
    </citation>
    <scope>NUCLEOTIDE SEQUENCE</scope>
    <source>
        <strain evidence="10">Ploen Becks lab</strain>
    </source>
</reference>
<evidence type="ECO:0000313" key="10">
    <source>
        <dbReference type="EMBL" id="CAF0814047.1"/>
    </source>
</evidence>
<keyword evidence="3" id="KW-1003">Cell membrane</keyword>
<feature type="transmembrane region" description="Helical" evidence="9">
    <location>
        <begin position="371"/>
        <end position="394"/>
    </location>
</feature>
<feature type="transmembrane region" description="Helical" evidence="9">
    <location>
        <begin position="209"/>
        <end position="228"/>
    </location>
</feature>
<evidence type="ECO:0000256" key="8">
    <source>
        <dbReference type="SAM" id="MobiDB-lite"/>
    </source>
</evidence>
<evidence type="ECO:0000256" key="3">
    <source>
        <dbReference type="ARBA" id="ARBA00022475"/>
    </source>
</evidence>
<proteinExistence type="predicted"/>
<evidence type="ECO:0000256" key="7">
    <source>
        <dbReference type="ARBA" id="ARBA00023136"/>
    </source>
</evidence>
<comment type="caution">
    <text evidence="10">The sequence shown here is derived from an EMBL/GenBank/DDBJ whole genome shotgun (WGS) entry which is preliminary data.</text>
</comment>
<gene>
    <name evidence="10" type="ORF">OXX778_LOCUS7123</name>
</gene>
<dbReference type="EMBL" id="CAJNOC010000889">
    <property type="protein sequence ID" value="CAF0814047.1"/>
    <property type="molecule type" value="Genomic_DNA"/>
</dbReference>
<dbReference type="PANTHER" id="PTHR30574:SF1">
    <property type="entry name" value="SULPHUR TRANSPORT DOMAIN-CONTAINING PROTEIN"/>
    <property type="match status" value="1"/>
</dbReference>
<dbReference type="InterPro" id="IPR007272">
    <property type="entry name" value="Sulf_transp_TsuA/YedE"/>
</dbReference>
<dbReference type="AlphaFoldDB" id="A0A813TU93"/>
<comment type="subcellular location">
    <subcellularLocation>
        <location evidence="1">Cell inner membrane</location>
        <topology evidence="1">Multi-pass membrane protein</topology>
    </subcellularLocation>
</comment>
<organism evidence="10 11">
    <name type="scientific">Brachionus calyciflorus</name>
    <dbReference type="NCBI Taxonomy" id="104777"/>
    <lineage>
        <taxon>Eukaryota</taxon>
        <taxon>Metazoa</taxon>
        <taxon>Spiralia</taxon>
        <taxon>Gnathifera</taxon>
        <taxon>Rotifera</taxon>
        <taxon>Eurotatoria</taxon>
        <taxon>Monogononta</taxon>
        <taxon>Pseudotrocha</taxon>
        <taxon>Ploima</taxon>
        <taxon>Brachionidae</taxon>
        <taxon>Brachionus</taxon>
    </lineage>
</organism>
<feature type="transmembrane region" description="Helical" evidence="9">
    <location>
        <begin position="340"/>
        <end position="359"/>
    </location>
</feature>
<dbReference type="PANTHER" id="PTHR30574">
    <property type="entry name" value="INNER MEMBRANE PROTEIN YEDE"/>
    <property type="match status" value="1"/>
</dbReference>
<evidence type="ECO:0000313" key="11">
    <source>
        <dbReference type="Proteomes" id="UP000663879"/>
    </source>
</evidence>
<name>A0A813TU93_9BILA</name>
<evidence type="ECO:0000256" key="2">
    <source>
        <dbReference type="ARBA" id="ARBA00022448"/>
    </source>
</evidence>
<keyword evidence="11" id="KW-1185">Reference proteome</keyword>
<dbReference type="Proteomes" id="UP000663879">
    <property type="component" value="Unassembled WGS sequence"/>
</dbReference>
<evidence type="ECO:0000256" key="9">
    <source>
        <dbReference type="SAM" id="Phobius"/>
    </source>
</evidence>
<feature type="transmembrane region" description="Helical" evidence="9">
    <location>
        <begin position="126"/>
        <end position="154"/>
    </location>
</feature>
<evidence type="ECO:0000256" key="5">
    <source>
        <dbReference type="ARBA" id="ARBA00022692"/>
    </source>
</evidence>
<feature type="transmembrane region" description="Helical" evidence="9">
    <location>
        <begin position="248"/>
        <end position="269"/>
    </location>
</feature>
<keyword evidence="4" id="KW-0997">Cell inner membrane</keyword>
<accession>A0A813TU93</accession>
<dbReference type="OrthoDB" id="10254418at2759"/>
<feature type="region of interest" description="Disordered" evidence="8">
    <location>
        <begin position="15"/>
        <end position="36"/>
    </location>
</feature>
<dbReference type="Pfam" id="PF04143">
    <property type="entry name" value="Sulf_transp"/>
    <property type="match status" value="1"/>
</dbReference>
<evidence type="ECO:0000256" key="4">
    <source>
        <dbReference type="ARBA" id="ARBA00022519"/>
    </source>
</evidence>
<evidence type="ECO:0000256" key="6">
    <source>
        <dbReference type="ARBA" id="ARBA00022989"/>
    </source>
</evidence>
<keyword evidence="5 9" id="KW-0812">Transmembrane</keyword>
<feature type="transmembrane region" description="Helical" evidence="9">
    <location>
        <begin position="308"/>
        <end position="334"/>
    </location>
</feature>
<feature type="transmembrane region" description="Helical" evidence="9">
    <location>
        <begin position="82"/>
        <end position="105"/>
    </location>
</feature>
<keyword evidence="6 9" id="KW-1133">Transmembrane helix</keyword>
<feature type="transmembrane region" description="Helical" evidence="9">
    <location>
        <begin position="160"/>
        <end position="178"/>
    </location>
</feature>
<protein>
    <recommendedName>
        <fullName evidence="12">Sulphur transport domain-containing protein</fullName>
    </recommendedName>
</protein>
<dbReference type="GO" id="GO:0005886">
    <property type="term" value="C:plasma membrane"/>
    <property type="evidence" value="ECO:0007669"/>
    <property type="project" value="UniProtKB-SubCell"/>
</dbReference>
<keyword evidence="2" id="KW-0813">Transport</keyword>
<feature type="compositionally biased region" description="Basic and acidic residues" evidence="8">
    <location>
        <begin position="23"/>
        <end position="36"/>
    </location>
</feature>
<evidence type="ECO:0008006" key="12">
    <source>
        <dbReference type="Google" id="ProtNLM"/>
    </source>
</evidence>
<evidence type="ECO:0000256" key="1">
    <source>
        <dbReference type="ARBA" id="ARBA00004429"/>
    </source>
</evidence>
<feature type="transmembrane region" description="Helical" evidence="9">
    <location>
        <begin position="45"/>
        <end position="62"/>
    </location>
</feature>
<sequence length="400" mass="44095">MSIVNTDENLELKKRNISGVNEEPNKTEPKSSESKANETINNNDLYTLIISGLIGFAFGFILEKCKVYEPKFIRQQMIFNKFLMMKMFFSALAASMLGILILNFIAKERYMKVFESYRDMLKSKSLLVVSSGGLILGLGMTIAGSCPGMMYVQMGAGVNYSYLTFFGGICGALLHGLLNSYLTKSSQADPIVSCTLFDLLKMEHKTVRISLIGLLSLGVLLMEYFVPWKSDYQFRDNSRAFFSLTSEVWQPIIAGFCLGSLQFFSLLLLTKSLGSSSSFSTLASYFIRSDKLEQFPYLKKFKNGISNLGTICFVISVMFGSLISSLLGGVFAQANHVHPFNAYLGGFLLVFGARIAGGCNTGHGISGTSHLFIGSIVAMISMFVSGILLGLFAYTNDFFM</sequence>
<keyword evidence="7 9" id="KW-0472">Membrane</keyword>